<organism evidence="2">
    <name type="scientific">Graphocephala atropunctata</name>
    <dbReference type="NCBI Taxonomy" id="36148"/>
    <lineage>
        <taxon>Eukaryota</taxon>
        <taxon>Metazoa</taxon>
        <taxon>Ecdysozoa</taxon>
        <taxon>Arthropoda</taxon>
        <taxon>Hexapoda</taxon>
        <taxon>Insecta</taxon>
        <taxon>Pterygota</taxon>
        <taxon>Neoptera</taxon>
        <taxon>Paraneoptera</taxon>
        <taxon>Hemiptera</taxon>
        <taxon>Auchenorrhyncha</taxon>
        <taxon>Membracoidea</taxon>
        <taxon>Cicadellidae</taxon>
        <taxon>Cicadellinae</taxon>
        <taxon>Cicadellini</taxon>
        <taxon>Graphocephala</taxon>
    </lineage>
</organism>
<name>A0A1B6L7A6_9HEMI</name>
<reference evidence="2" key="1">
    <citation type="submission" date="2015-11" db="EMBL/GenBank/DDBJ databases">
        <title>De novo transcriptome assembly of four potential Pierce s Disease insect vectors from Arizona vineyards.</title>
        <authorList>
            <person name="Tassone E.E."/>
        </authorList>
    </citation>
    <scope>NUCLEOTIDE SEQUENCE</scope>
</reference>
<feature type="non-terminal residue" evidence="2">
    <location>
        <position position="1"/>
    </location>
</feature>
<proteinExistence type="predicted"/>
<dbReference type="Gene3D" id="3.40.50.300">
    <property type="entry name" value="P-loop containing nucleotide triphosphate hydrolases"/>
    <property type="match status" value="1"/>
</dbReference>
<evidence type="ECO:0000313" key="2">
    <source>
        <dbReference type="EMBL" id="JAT19535.1"/>
    </source>
</evidence>
<gene>
    <name evidence="2" type="ORF">g.9355</name>
</gene>
<feature type="signal peptide" evidence="1">
    <location>
        <begin position="1"/>
        <end position="26"/>
    </location>
</feature>
<keyword evidence="1" id="KW-0732">Signal</keyword>
<accession>A0A1B6L7A6</accession>
<protein>
    <submittedName>
        <fullName evidence="2">Uncharacterized protein</fullName>
    </submittedName>
</protein>
<dbReference type="AlphaFoldDB" id="A0A1B6L7A6"/>
<dbReference type="EMBL" id="GEBQ01020442">
    <property type="protein sequence ID" value="JAT19535.1"/>
    <property type="molecule type" value="Transcribed_RNA"/>
</dbReference>
<dbReference type="InterPro" id="IPR027417">
    <property type="entry name" value="P-loop_NTPase"/>
</dbReference>
<evidence type="ECO:0000256" key="1">
    <source>
        <dbReference type="SAM" id="SignalP"/>
    </source>
</evidence>
<sequence length="290" mass="33392">KVNNRYGLAMIFVLLVGVYIVECVNGQSSRDNLFDEKISEATRLFTGLEGIKNYFRNNTSPLAKKILETFETECFFMEEPELPPDTSRKPFIVIEGNQKNSREVVGVRLAGLLDGRYLVHPAPCLIKYLDVLPKGTLIRRAFYVLSLYAMSFNIKVHLSLGRAVVLNGYWLDQLSFATIQTFTGMELPPPDSEVFTCPKELLQPDLMFYLNLPDDLFFTQFTTRSPQNWKKRALALYEGLQTRYPILIQDLKGVFRVTTDAVYQQVFERLGDRRDISARNQRVSFDYSNH</sequence>
<feature type="chain" id="PRO_5008587176" evidence="1">
    <location>
        <begin position="27"/>
        <end position="290"/>
    </location>
</feature>